<dbReference type="Proteomes" id="UP001279734">
    <property type="component" value="Unassembled WGS sequence"/>
</dbReference>
<accession>A0AAD3S3M6</accession>
<keyword evidence="2" id="KW-1185">Reference proteome</keyword>
<proteinExistence type="predicted"/>
<name>A0AAD3S3M6_NEPGR</name>
<dbReference type="AlphaFoldDB" id="A0AAD3S3M6"/>
<sequence length="102" mass="11452">MNSIPPPNNIGWCIHTFINSSSLEDHISCKQHRLDEGAIVLSESINGVAASISFSSLLQPDYDKKSIQDAIWYFLSVNLIEWCNDVHALVVSDMRKRSCARC</sequence>
<protein>
    <submittedName>
        <fullName evidence="1">Uncharacterized protein</fullName>
    </submittedName>
</protein>
<gene>
    <name evidence="1" type="ORF">Nepgr_005622</name>
</gene>
<organism evidence="1 2">
    <name type="scientific">Nepenthes gracilis</name>
    <name type="common">Slender pitcher plant</name>
    <dbReference type="NCBI Taxonomy" id="150966"/>
    <lineage>
        <taxon>Eukaryota</taxon>
        <taxon>Viridiplantae</taxon>
        <taxon>Streptophyta</taxon>
        <taxon>Embryophyta</taxon>
        <taxon>Tracheophyta</taxon>
        <taxon>Spermatophyta</taxon>
        <taxon>Magnoliopsida</taxon>
        <taxon>eudicotyledons</taxon>
        <taxon>Gunneridae</taxon>
        <taxon>Pentapetalae</taxon>
        <taxon>Caryophyllales</taxon>
        <taxon>Nepenthaceae</taxon>
        <taxon>Nepenthes</taxon>
    </lineage>
</organism>
<evidence type="ECO:0000313" key="1">
    <source>
        <dbReference type="EMBL" id="GMH03783.1"/>
    </source>
</evidence>
<dbReference type="EMBL" id="BSYO01000004">
    <property type="protein sequence ID" value="GMH03783.1"/>
    <property type="molecule type" value="Genomic_DNA"/>
</dbReference>
<evidence type="ECO:0000313" key="2">
    <source>
        <dbReference type="Proteomes" id="UP001279734"/>
    </source>
</evidence>
<comment type="caution">
    <text evidence="1">The sequence shown here is derived from an EMBL/GenBank/DDBJ whole genome shotgun (WGS) entry which is preliminary data.</text>
</comment>
<reference evidence="1" key="1">
    <citation type="submission" date="2023-05" db="EMBL/GenBank/DDBJ databases">
        <title>Nepenthes gracilis genome sequencing.</title>
        <authorList>
            <person name="Fukushima K."/>
        </authorList>
    </citation>
    <scope>NUCLEOTIDE SEQUENCE</scope>
    <source>
        <strain evidence="1">SING2019-196</strain>
    </source>
</reference>